<evidence type="ECO:0000313" key="2">
    <source>
        <dbReference type="EMBL" id="CBX28773.1"/>
    </source>
</evidence>
<keyword evidence="1" id="KW-0472">Membrane</keyword>
<dbReference type="EMBL" id="FR695869">
    <property type="protein sequence ID" value="CBX28773.1"/>
    <property type="molecule type" value="Genomic_DNA"/>
</dbReference>
<organism evidence="2">
    <name type="scientific">uncultured Desulfobacterium sp</name>
    <dbReference type="NCBI Taxonomy" id="201089"/>
    <lineage>
        <taxon>Bacteria</taxon>
        <taxon>Pseudomonadati</taxon>
        <taxon>Thermodesulfobacteriota</taxon>
        <taxon>Desulfobacteria</taxon>
        <taxon>Desulfobacterales</taxon>
        <taxon>Desulfobacteriaceae</taxon>
        <taxon>Desulfobacterium</taxon>
        <taxon>environmental samples</taxon>
    </lineage>
</organism>
<protein>
    <submittedName>
        <fullName evidence="2">Uncharacterized protein</fullName>
    </submittedName>
</protein>
<evidence type="ECO:0000256" key="1">
    <source>
        <dbReference type="SAM" id="Phobius"/>
    </source>
</evidence>
<proteinExistence type="predicted"/>
<keyword evidence="1" id="KW-1133">Transmembrane helix</keyword>
<reference evidence="2" key="1">
    <citation type="journal article" date="2011" name="Environ. Microbiol.">
        <title>Genomic insights into the metabolic potential of the polycyclic aromatic hydrocarbon degrading sulfate-reducing Deltaproteobacterium N47.</title>
        <authorList>
            <person name="Bergmann F."/>
            <person name="Selesi D."/>
            <person name="Weinmaier T."/>
            <person name="Tischler P."/>
            <person name="Rattei T."/>
            <person name="Meckenstock R.U."/>
        </authorList>
    </citation>
    <scope>NUCLEOTIDE SEQUENCE</scope>
</reference>
<sequence length="163" mass="18787">MAEKDAPTHPWLIDRRDFLLIIVSVFFIISSITLFICHRHHAIEVEQTLEKDRSDANLLSLILEQRAMAAITFLLFMSIVLFLAYLRKQVTTQHIREQLQTEKKIRAGVERYKRKRGDILLYGAILTGRKSGIIKQINPSDSGGNSYVIVRRKGCDRRVQTGH</sequence>
<name>E1YDX9_9BACT</name>
<feature type="transmembrane region" description="Helical" evidence="1">
    <location>
        <begin position="67"/>
        <end position="86"/>
    </location>
</feature>
<feature type="transmembrane region" description="Helical" evidence="1">
    <location>
        <begin position="18"/>
        <end position="36"/>
    </location>
</feature>
<gene>
    <name evidence="2" type="ORF">N47_L13710</name>
</gene>
<accession>E1YDX9</accession>
<dbReference type="AlphaFoldDB" id="E1YDX9"/>
<keyword evidence="1" id="KW-0812">Transmembrane</keyword>